<evidence type="ECO:0000313" key="2">
    <source>
        <dbReference type="EMBL" id="OAT50830.1"/>
    </source>
</evidence>
<proteinExistence type="predicted"/>
<sequence>MQIPKQIAENVTLKSSYPGHSIKNNTATYFPFNIAKVNYHSPKMPLLDPEKLAKAKKISDSIDPNKKYPLPSDFYIQPDQLPNKKTNKSISSHPIKEEGKMHVNDTSKNINFHSKDFKLNRSSSTFSNLIYNIKSTCEKTKRFIGNKINMNKEECFHVKFKQKTNSNSPENNHIITNNIESKKQKKEVMVNNDKLNIHTSNPDFNNGYNNQLLTDYNNMDFEWDNDLHLDARPIVYTEQLKNYITQRFVELSTPSTHELNKLLIDSNDMKPITRLLEEMEQLNQKENDFFSSHESLNSNSSGYNSDNTSDSGYYSENNTIQESINIDTLELANTSKKLDKLSSQDKSRLYVKNKIKTTDQQLPKRINIKVKSTKKTYEFNGEVYQTKTSKLRAQHNKEKYQLSKNSILPTINQTTPDTKKLDDMLKTAAIMASDVEQFGQKIMIEESHLFNIKNKLLSLEK</sequence>
<feature type="region of interest" description="Disordered" evidence="1">
    <location>
        <begin position="291"/>
        <end position="315"/>
    </location>
</feature>
<dbReference type="Proteomes" id="UP000078224">
    <property type="component" value="Unassembled WGS sequence"/>
</dbReference>
<name>A0A1B7JSH0_9GAMM</name>
<accession>A0A1B7JSH0</accession>
<feature type="compositionally biased region" description="Polar residues" evidence="1">
    <location>
        <begin position="302"/>
        <end position="315"/>
    </location>
</feature>
<evidence type="ECO:0000313" key="3">
    <source>
        <dbReference type="Proteomes" id="UP000078224"/>
    </source>
</evidence>
<feature type="compositionally biased region" description="Low complexity" evidence="1">
    <location>
        <begin position="292"/>
        <end position="301"/>
    </location>
</feature>
<dbReference type="AlphaFoldDB" id="A0A1B7JSH0"/>
<comment type="caution">
    <text evidence="2">The sequence shown here is derived from an EMBL/GenBank/DDBJ whole genome shotgun (WGS) entry which is preliminary data.</text>
</comment>
<dbReference type="EMBL" id="LXEW01000035">
    <property type="protein sequence ID" value="OAT50830.1"/>
    <property type="molecule type" value="Genomic_DNA"/>
</dbReference>
<dbReference type="OrthoDB" id="10011666at2"/>
<organism evidence="2 3">
    <name type="scientific">Providencia heimbachae ATCC 35613</name>
    <dbReference type="NCBI Taxonomy" id="1354272"/>
    <lineage>
        <taxon>Bacteria</taxon>
        <taxon>Pseudomonadati</taxon>
        <taxon>Pseudomonadota</taxon>
        <taxon>Gammaproteobacteria</taxon>
        <taxon>Enterobacterales</taxon>
        <taxon>Morganellaceae</taxon>
        <taxon>Providencia</taxon>
    </lineage>
</organism>
<evidence type="ECO:0000256" key="1">
    <source>
        <dbReference type="SAM" id="MobiDB-lite"/>
    </source>
</evidence>
<protein>
    <submittedName>
        <fullName evidence="2">Uncharacterized protein</fullName>
    </submittedName>
</protein>
<dbReference type="RefSeq" id="WP_068909103.1">
    <property type="nucleotide sequence ID" value="NZ_LXEW01000035.1"/>
</dbReference>
<reference evidence="2 3" key="1">
    <citation type="submission" date="2016-04" db="EMBL/GenBank/DDBJ databases">
        <title>ATOL: Assembling a taxonomically balanced genome-scale reconstruction of the evolutionary history of the Enterobacteriaceae.</title>
        <authorList>
            <person name="Plunkett G.III."/>
            <person name="Neeno-Eckwall E.C."/>
            <person name="Glasner J.D."/>
            <person name="Perna N.T."/>
        </authorList>
    </citation>
    <scope>NUCLEOTIDE SEQUENCE [LARGE SCALE GENOMIC DNA]</scope>
    <source>
        <strain evidence="2 3">ATCC 35613</strain>
    </source>
</reference>
<gene>
    <name evidence="2" type="ORF">M998_2470</name>
</gene>
<dbReference type="PATRIC" id="fig|1354272.4.peg.2514"/>
<keyword evidence="3" id="KW-1185">Reference proteome</keyword>